<evidence type="ECO:0000313" key="2">
    <source>
        <dbReference type="EMBL" id="UBF22764.1"/>
    </source>
</evidence>
<keyword evidence="3" id="KW-1185">Reference proteome</keyword>
<dbReference type="EMBL" id="MZ334522">
    <property type="protein sequence ID" value="UBF22764.1"/>
    <property type="molecule type" value="Genomic_DNA"/>
</dbReference>
<reference evidence="2" key="1">
    <citation type="submission" date="2021-05" db="EMBL/GenBank/DDBJ databases">
        <title>Diversity, taxonomy and evolution of archaeal viruses of the class Caudoviricetes.</title>
        <authorList>
            <person name="Liu Y."/>
            <person name="Demina T.A."/>
            <person name="Roux S."/>
            <person name="Aiewsakun P."/>
            <person name="Kazlauskas D."/>
            <person name="Simmonds P."/>
            <person name="Prangishvili D."/>
            <person name="Oksanen H.M."/>
            <person name="Krupovic M."/>
        </authorList>
    </citation>
    <scope>NUCLEOTIDE SEQUENCE</scope>
    <source>
        <strain evidence="2">HRTV-27/27</strain>
    </source>
</reference>
<dbReference type="Proteomes" id="UP000827260">
    <property type="component" value="Segment"/>
</dbReference>
<name>A0AAE9BYD2_9CAUD</name>
<feature type="region of interest" description="Disordered" evidence="1">
    <location>
        <begin position="30"/>
        <end position="51"/>
    </location>
</feature>
<sequence>MSSDQVQDRVEPVVECPYCQEPIFRRSLYGHVSAADDQEHGERGTVPDDYEEQSPNIVEYTQIRSRPQAEPDERILCGYCFRTFNGEHGLDVHLGMKRGDGQHPEDATVEDASIPLSVYREEAGKRSPRPQAAQADLSEYRNKLKSMTQSPSEAQQPAATTVPADALLDLLDDFRERETEGAAYVTCAKMLQDVLEEHNAL</sequence>
<gene>
    <name evidence="2" type="ORF">HRTV-27_gp71</name>
</gene>
<feature type="compositionally biased region" description="Basic and acidic residues" evidence="1">
    <location>
        <begin position="37"/>
        <end position="46"/>
    </location>
</feature>
<accession>A0AAE9BYD2</accession>
<protein>
    <submittedName>
        <fullName evidence="2">Uncharacterized protein</fullName>
    </submittedName>
</protein>
<organism evidence="2 3">
    <name type="scientific">Halorubrum tailed virus 27</name>
    <dbReference type="NCBI Taxonomy" id="2878008"/>
    <lineage>
        <taxon>Viruses</taxon>
        <taxon>Duplodnaviria</taxon>
        <taxon>Heunggongvirae</taxon>
        <taxon>Uroviricota</taxon>
        <taxon>Caudoviricetes</taxon>
        <taxon>Thumleimavirales</taxon>
        <taxon>Hafunaviridae</taxon>
        <taxon>Minorvirus</taxon>
        <taxon>Minorvirus thailandense</taxon>
        <taxon>Minorvirus HRTV27</taxon>
    </lineage>
</organism>
<evidence type="ECO:0000256" key="1">
    <source>
        <dbReference type="SAM" id="MobiDB-lite"/>
    </source>
</evidence>
<proteinExistence type="predicted"/>
<evidence type="ECO:0000313" key="3">
    <source>
        <dbReference type="Proteomes" id="UP000827260"/>
    </source>
</evidence>